<comment type="function">
    <text evidence="9">Essential cell division protein. May link together the upstream cell division proteins, which are predominantly cytoplasmic, with the downstream cell division proteins, which are predominantly periplasmic. May control correct divisome assembly.</text>
</comment>
<dbReference type="SMR" id="A0A1H5TVC6"/>
<dbReference type="InterPro" id="IPR026579">
    <property type="entry name" value="FtsQ"/>
</dbReference>
<protein>
    <recommendedName>
        <fullName evidence="9">Cell division protein FtsQ</fullName>
    </recommendedName>
</protein>
<evidence type="ECO:0000256" key="2">
    <source>
        <dbReference type="ARBA" id="ARBA00022475"/>
    </source>
</evidence>
<keyword evidence="5 9" id="KW-0812">Transmembrane</keyword>
<dbReference type="InterPro" id="IPR045335">
    <property type="entry name" value="FtsQ_C_sf"/>
</dbReference>
<dbReference type="AlphaFoldDB" id="A0A1H5TVC6"/>
<comment type="subcellular location">
    <subcellularLocation>
        <location evidence="9">Cell inner membrane</location>
        <topology evidence="9">Single-pass type II membrane protein</topology>
    </subcellularLocation>
    <subcellularLocation>
        <location evidence="1">Membrane</location>
    </subcellularLocation>
    <text evidence="9">Localizes to the division septum.</text>
</comment>
<reference evidence="11 12" key="1">
    <citation type="submission" date="2016-10" db="EMBL/GenBank/DDBJ databases">
        <authorList>
            <person name="de Groot N.N."/>
        </authorList>
    </citation>
    <scope>NUCLEOTIDE SEQUENCE [LARGE SCALE GENOMIC DNA]</scope>
    <source>
        <strain evidence="11 12">Nl13</strain>
    </source>
</reference>
<organism evidence="11 12">
    <name type="scientific">Nitrosospira multiformis (strain ATCC 25196 / NCIMB 11849 / C 71)</name>
    <dbReference type="NCBI Taxonomy" id="323848"/>
    <lineage>
        <taxon>Bacteria</taxon>
        <taxon>Pseudomonadati</taxon>
        <taxon>Pseudomonadota</taxon>
        <taxon>Betaproteobacteria</taxon>
        <taxon>Nitrosomonadales</taxon>
        <taxon>Nitrosomonadaceae</taxon>
        <taxon>Nitrosospira</taxon>
    </lineage>
</organism>
<dbReference type="HAMAP" id="MF_00911">
    <property type="entry name" value="FtsQ_subfam"/>
    <property type="match status" value="1"/>
</dbReference>
<dbReference type="GO" id="GO:0043093">
    <property type="term" value="P:FtsZ-dependent cytokinesis"/>
    <property type="evidence" value="ECO:0007669"/>
    <property type="project" value="UniProtKB-UniRule"/>
</dbReference>
<dbReference type="KEGG" id="nmu:Nmul_A2490"/>
<dbReference type="PROSITE" id="PS51779">
    <property type="entry name" value="POTRA"/>
    <property type="match status" value="1"/>
</dbReference>
<dbReference type="InterPro" id="IPR034746">
    <property type="entry name" value="POTRA"/>
</dbReference>
<keyword evidence="3 9" id="KW-0997">Cell inner membrane</keyword>
<dbReference type="EMBL" id="FNVK01000005">
    <property type="protein sequence ID" value="SEF66720.1"/>
    <property type="molecule type" value="Genomic_DNA"/>
</dbReference>
<evidence type="ECO:0000256" key="6">
    <source>
        <dbReference type="ARBA" id="ARBA00022989"/>
    </source>
</evidence>
<comment type="similarity">
    <text evidence="9">Belongs to the FtsQ/DivIB family. FtsQ subfamily.</text>
</comment>
<keyword evidence="6 9" id="KW-1133">Transmembrane helix</keyword>
<keyword evidence="4 9" id="KW-0132">Cell division</keyword>
<sequence length="236" mass="27222">MWDNHQALNQVADWLFTLAGLTTIYLMVQWTIHLPLLPLKEVHIRSNSGSGELRHVTREQVSDVVHREVGGNFLTIDLEAARHTFEKLAWVRVASVRRIWPNGLDVVVEEHVPLAHWGDSALVNRQGEIFNATSDEPMPIFEGPRESVREMVHQHAVFTKLLQPLKQDVEQVELSPRRAWRVRLGNGTILELGREHLEKRLERYVQTHDLVVARLNQRLSYVDLRYVSGFAARGTR</sequence>
<dbReference type="InterPro" id="IPR013685">
    <property type="entry name" value="POTRA_FtsQ_type"/>
</dbReference>
<dbReference type="GO" id="GO:0090529">
    <property type="term" value="P:cell septum assembly"/>
    <property type="evidence" value="ECO:0007669"/>
    <property type="project" value="InterPro"/>
</dbReference>
<evidence type="ECO:0000256" key="7">
    <source>
        <dbReference type="ARBA" id="ARBA00023136"/>
    </source>
</evidence>
<dbReference type="PANTHER" id="PTHR35851">
    <property type="entry name" value="CELL DIVISION PROTEIN FTSQ"/>
    <property type="match status" value="1"/>
</dbReference>
<evidence type="ECO:0000256" key="1">
    <source>
        <dbReference type="ARBA" id="ARBA00004370"/>
    </source>
</evidence>
<evidence type="ECO:0000256" key="5">
    <source>
        <dbReference type="ARBA" id="ARBA00022692"/>
    </source>
</evidence>
<keyword evidence="7 9" id="KW-0472">Membrane</keyword>
<dbReference type="GO" id="GO:0005886">
    <property type="term" value="C:plasma membrane"/>
    <property type="evidence" value="ECO:0007669"/>
    <property type="project" value="UniProtKB-SubCell"/>
</dbReference>
<dbReference type="OrthoDB" id="9790370at2"/>
<evidence type="ECO:0000256" key="3">
    <source>
        <dbReference type="ARBA" id="ARBA00022519"/>
    </source>
</evidence>
<accession>A0A1H5TVC6</accession>
<name>A0A1H5TVC6_NITMU</name>
<evidence type="ECO:0000313" key="12">
    <source>
        <dbReference type="Proteomes" id="UP000236751"/>
    </source>
</evidence>
<dbReference type="GO" id="GO:0032153">
    <property type="term" value="C:cell division site"/>
    <property type="evidence" value="ECO:0007669"/>
    <property type="project" value="UniProtKB-UniRule"/>
</dbReference>
<gene>
    <name evidence="9" type="primary">ftsQ</name>
    <name evidence="11" type="ORF">SAMN05216403_105122</name>
</gene>
<proteinExistence type="inferred from homology"/>
<evidence type="ECO:0000313" key="11">
    <source>
        <dbReference type="EMBL" id="SEF66720.1"/>
    </source>
</evidence>
<evidence type="ECO:0000256" key="8">
    <source>
        <dbReference type="ARBA" id="ARBA00023306"/>
    </source>
</evidence>
<keyword evidence="2 9" id="KW-1003">Cell membrane</keyword>
<evidence type="ECO:0000256" key="4">
    <source>
        <dbReference type="ARBA" id="ARBA00022618"/>
    </source>
</evidence>
<dbReference type="Proteomes" id="UP000236751">
    <property type="component" value="Unassembled WGS sequence"/>
</dbReference>
<dbReference type="Gene3D" id="3.40.50.11690">
    <property type="entry name" value="Cell division protein FtsQ/DivIB"/>
    <property type="match status" value="1"/>
</dbReference>
<dbReference type="Gene3D" id="3.10.20.310">
    <property type="entry name" value="membrane protein fhac"/>
    <property type="match status" value="1"/>
</dbReference>
<dbReference type="InterPro" id="IPR005548">
    <property type="entry name" value="Cell_div_FtsQ/DivIB_C"/>
</dbReference>
<feature type="domain" description="POTRA" evidence="10">
    <location>
        <begin position="37"/>
        <end position="111"/>
    </location>
</feature>
<keyword evidence="8 9" id="KW-0131">Cell cycle</keyword>
<feature type="transmembrane region" description="Helical" evidence="9">
    <location>
        <begin position="14"/>
        <end position="37"/>
    </location>
</feature>
<dbReference type="PANTHER" id="PTHR35851:SF1">
    <property type="entry name" value="CELL DIVISION PROTEIN FTSQ"/>
    <property type="match status" value="1"/>
</dbReference>
<evidence type="ECO:0000259" key="10">
    <source>
        <dbReference type="PROSITE" id="PS51779"/>
    </source>
</evidence>
<evidence type="ECO:0000256" key="9">
    <source>
        <dbReference type="HAMAP-Rule" id="MF_00911"/>
    </source>
</evidence>
<dbReference type="RefSeq" id="WP_011381778.1">
    <property type="nucleotide sequence ID" value="NC_007614.1"/>
</dbReference>
<dbReference type="Pfam" id="PF03799">
    <property type="entry name" value="FtsQ_DivIB_C"/>
    <property type="match status" value="1"/>
</dbReference>
<comment type="subunit">
    <text evidence="9">Part of a complex composed of FtsB, FtsL and FtsQ.</text>
</comment>
<dbReference type="Pfam" id="PF08478">
    <property type="entry name" value="POTRA_1"/>
    <property type="match status" value="1"/>
</dbReference>